<evidence type="ECO:0000313" key="2">
    <source>
        <dbReference type="EMBL" id="KAJ6957289.1"/>
    </source>
</evidence>
<feature type="compositionally biased region" description="Polar residues" evidence="1">
    <location>
        <begin position="1"/>
        <end position="15"/>
    </location>
</feature>
<dbReference type="AlphaFoldDB" id="A0AAD6LB33"/>
<keyword evidence="3" id="KW-1185">Reference proteome</keyword>
<dbReference type="EMBL" id="JAQIZT010000018">
    <property type="protein sequence ID" value="KAJ6957289.1"/>
    <property type="molecule type" value="Genomic_DNA"/>
</dbReference>
<name>A0AAD6LB33_9ROSI</name>
<accession>A0AAD6LB33</accession>
<protein>
    <submittedName>
        <fullName evidence="2">Uncharacterized protein</fullName>
    </submittedName>
</protein>
<sequence>MLGSDNCRSSKTSIPSRHPGRLGWRKRLVRHDSSPGSGKFQIDSSGFKTMIEGHPSKHGSHPFPWVGHTLGWELGHPGCGCCHLRLYAVYWALGLLEMIHILTEKIHDILKEMEKRMKGRALKMEES</sequence>
<reference evidence="2 3" key="1">
    <citation type="journal article" date="2023" name="Mol. Ecol. Resour.">
        <title>Chromosome-level genome assembly of a triploid poplar Populus alba 'Berolinensis'.</title>
        <authorList>
            <person name="Chen S."/>
            <person name="Yu Y."/>
            <person name="Wang X."/>
            <person name="Wang S."/>
            <person name="Zhang T."/>
            <person name="Zhou Y."/>
            <person name="He R."/>
            <person name="Meng N."/>
            <person name="Wang Y."/>
            <person name="Liu W."/>
            <person name="Liu Z."/>
            <person name="Liu J."/>
            <person name="Guo Q."/>
            <person name="Huang H."/>
            <person name="Sederoff R.R."/>
            <person name="Wang G."/>
            <person name="Qu G."/>
            <person name="Chen S."/>
        </authorList>
    </citation>
    <scope>NUCLEOTIDE SEQUENCE [LARGE SCALE GENOMIC DNA]</scope>
    <source>
        <strain evidence="2">SC-2020</strain>
    </source>
</reference>
<gene>
    <name evidence="2" type="ORF">NC653_039276</name>
</gene>
<evidence type="ECO:0000313" key="3">
    <source>
        <dbReference type="Proteomes" id="UP001164929"/>
    </source>
</evidence>
<comment type="caution">
    <text evidence="2">The sequence shown here is derived from an EMBL/GenBank/DDBJ whole genome shotgun (WGS) entry which is preliminary data.</text>
</comment>
<evidence type="ECO:0000256" key="1">
    <source>
        <dbReference type="SAM" id="MobiDB-lite"/>
    </source>
</evidence>
<feature type="region of interest" description="Disordered" evidence="1">
    <location>
        <begin position="1"/>
        <end position="20"/>
    </location>
</feature>
<proteinExistence type="predicted"/>
<dbReference type="Proteomes" id="UP001164929">
    <property type="component" value="Chromosome 18"/>
</dbReference>
<organism evidence="2 3">
    <name type="scientific">Populus alba x Populus x berolinensis</name>
    <dbReference type="NCBI Taxonomy" id="444605"/>
    <lineage>
        <taxon>Eukaryota</taxon>
        <taxon>Viridiplantae</taxon>
        <taxon>Streptophyta</taxon>
        <taxon>Embryophyta</taxon>
        <taxon>Tracheophyta</taxon>
        <taxon>Spermatophyta</taxon>
        <taxon>Magnoliopsida</taxon>
        <taxon>eudicotyledons</taxon>
        <taxon>Gunneridae</taxon>
        <taxon>Pentapetalae</taxon>
        <taxon>rosids</taxon>
        <taxon>fabids</taxon>
        <taxon>Malpighiales</taxon>
        <taxon>Salicaceae</taxon>
        <taxon>Saliceae</taxon>
        <taxon>Populus</taxon>
    </lineage>
</organism>